<sequence>MEPGRRRAIPHARRPAAAVALLAVLLLLPACTGGGTSSGSTGTVSLTAGPPPTSASASATPTPTTTVPTPTPVTPDGLLTGPGISDTTISLGLLVDPDRDRGFSDGLLLWARTVNATGGICGRKIEWRTSPSIGQLAQYDDLARSVAGMVALPVGTARTALAASAESDGMTVLTGSGTSAELGTGLVPLGATDDIKAINALSYLQGTGVIESGSTVGVLSDGTPGALNALAGARWWADRQGLVLDVRTGAATGDWDGARAVLALTSPTEVASLLAATAADVTVITDLDGYEPTLWTAADGDRLLVDLITPAFGSDHPAAAAVARAYSESSRLPPGPRLLAGYAVGNGWARLLGQACTSLDLTRTGIAGAAVTVGPASVDSLFGPSDPAEVVQDGLPATRVSSMAVADPSAPAGLRPLVWLQAAEGITDYVPGAAN</sequence>
<feature type="chain" id="PRO_5038386144" evidence="2">
    <location>
        <begin position="33"/>
        <end position="435"/>
    </location>
</feature>
<evidence type="ECO:0000256" key="2">
    <source>
        <dbReference type="SAM" id="SignalP"/>
    </source>
</evidence>
<gene>
    <name evidence="3" type="ORF">GIS00_25450</name>
</gene>
<dbReference type="EMBL" id="WLYK01000017">
    <property type="protein sequence ID" value="MTD17282.1"/>
    <property type="molecule type" value="Genomic_DNA"/>
</dbReference>
<dbReference type="InterPro" id="IPR028082">
    <property type="entry name" value="Peripla_BP_I"/>
</dbReference>
<organism evidence="3 4">
    <name type="scientific">Nakamurella alba</name>
    <dbReference type="NCBI Taxonomy" id="2665158"/>
    <lineage>
        <taxon>Bacteria</taxon>
        <taxon>Bacillati</taxon>
        <taxon>Actinomycetota</taxon>
        <taxon>Actinomycetes</taxon>
        <taxon>Nakamurellales</taxon>
        <taxon>Nakamurellaceae</taxon>
        <taxon>Nakamurella</taxon>
    </lineage>
</organism>
<feature type="signal peptide" evidence="2">
    <location>
        <begin position="1"/>
        <end position="32"/>
    </location>
</feature>
<proteinExistence type="predicted"/>
<reference evidence="3 4" key="1">
    <citation type="submission" date="2019-11" db="EMBL/GenBank/DDBJ databases">
        <authorList>
            <person name="Jiang L.-Q."/>
        </authorList>
    </citation>
    <scope>NUCLEOTIDE SEQUENCE [LARGE SCALE GENOMIC DNA]</scope>
    <source>
        <strain evidence="3 4">YIM 132087</strain>
    </source>
</reference>
<feature type="compositionally biased region" description="Low complexity" evidence="1">
    <location>
        <begin position="38"/>
        <end position="82"/>
    </location>
</feature>
<accession>A0A7K1FT01</accession>
<evidence type="ECO:0000313" key="4">
    <source>
        <dbReference type="Proteomes" id="UP000460221"/>
    </source>
</evidence>
<protein>
    <submittedName>
        <fullName evidence="3">ABC transporter substrate-binding protein</fullName>
    </submittedName>
</protein>
<evidence type="ECO:0000256" key="1">
    <source>
        <dbReference type="SAM" id="MobiDB-lite"/>
    </source>
</evidence>
<name>A0A7K1FT01_9ACTN</name>
<dbReference type="SUPFAM" id="SSF53822">
    <property type="entry name" value="Periplasmic binding protein-like I"/>
    <property type="match status" value="1"/>
</dbReference>
<feature type="region of interest" description="Disordered" evidence="1">
    <location>
        <begin position="35"/>
        <end position="82"/>
    </location>
</feature>
<dbReference type="RefSeq" id="WP_154771273.1">
    <property type="nucleotide sequence ID" value="NZ_WLYK01000017.1"/>
</dbReference>
<evidence type="ECO:0000313" key="3">
    <source>
        <dbReference type="EMBL" id="MTD17282.1"/>
    </source>
</evidence>
<dbReference type="Proteomes" id="UP000460221">
    <property type="component" value="Unassembled WGS sequence"/>
</dbReference>
<keyword evidence="4" id="KW-1185">Reference proteome</keyword>
<keyword evidence="2" id="KW-0732">Signal</keyword>
<comment type="caution">
    <text evidence="3">The sequence shown here is derived from an EMBL/GenBank/DDBJ whole genome shotgun (WGS) entry which is preliminary data.</text>
</comment>
<dbReference type="Gene3D" id="3.40.50.2300">
    <property type="match status" value="2"/>
</dbReference>
<dbReference type="AlphaFoldDB" id="A0A7K1FT01"/>